<evidence type="ECO:0000256" key="1">
    <source>
        <dbReference type="SAM" id="Phobius"/>
    </source>
</evidence>
<dbReference type="EMBL" id="HBIM01025229">
    <property type="protein sequence ID" value="CAE0422163.1"/>
    <property type="molecule type" value="Transcribed_RNA"/>
</dbReference>
<dbReference type="SUPFAM" id="SSF52266">
    <property type="entry name" value="SGNH hydrolase"/>
    <property type="match status" value="1"/>
</dbReference>
<evidence type="ECO:0000313" key="2">
    <source>
        <dbReference type="EMBL" id="CAE0422163.1"/>
    </source>
</evidence>
<keyword evidence="1" id="KW-0472">Membrane</keyword>
<keyword evidence="1" id="KW-0812">Transmembrane</keyword>
<sequence length="503" mass="56826">MMIPHFRGVATQRACGGNNSGHNNPLHCNMASESSGSLDPFCSDDPPSSNPKRRQTKRFLGAGMICFAVIGFLMLMDFRWHLLHSSTYDERHPLRPRKGLRHSPSTNEVRYLAFGGSSTWGSGLKHPNSESYPYLLSTAAHNAAVRSGKYTLAAACTQTIVQDDVYDVILIEFSVFDDSIAVLTRRLRARFPSASIFFVRLWHPSQMKFRQDEGSTLDFVKFRQQLGNPSLDDAVLYFEMLKSGADRWFIDIPEQETEIKMAAAQVQARYLKLPVPESDVFAYPITMRKTMELFEDDDLSKHGHFVIAESIRSHVRENQVLLGPDRDKVGTWGNGDQCNLWYNNGDYELSGRRLRAIEFDHAGDDHRHALEVSSAGSSFDIENPFNEDRMLYLTYMTSAMDNDDEMRSPYPDIRVSLNGKSTVMVEPYHVGSKYVEYARTSAVGKVPPGTSTVNLLPAGRGRRNFRLVGASFLPSDVVRELPTLEFDLESESQDVLSSIFQWF</sequence>
<feature type="transmembrane region" description="Helical" evidence="1">
    <location>
        <begin position="59"/>
        <end position="76"/>
    </location>
</feature>
<organism evidence="3">
    <name type="scientific">Amphora coffeiformis</name>
    <dbReference type="NCBI Taxonomy" id="265554"/>
    <lineage>
        <taxon>Eukaryota</taxon>
        <taxon>Sar</taxon>
        <taxon>Stramenopiles</taxon>
        <taxon>Ochrophyta</taxon>
        <taxon>Bacillariophyta</taxon>
        <taxon>Bacillariophyceae</taxon>
        <taxon>Bacillariophycidae</taxon>
        <taxon>Thalassiophysales</taxon>
        <taxon>Catenulaceae</taxon>
        <taxon>Amphora</taxon>
    </lineage>
</organism>
<dbReference type="AlphaFoldDB" id="A0A6S8PUP2"/>
<protein>
    <submittedName>
        <fullName evidence="3">Uncharacterized protein</fullName>
    </submittedName>
</protein>
<proteinExistence type="predicted"/>
<dbReference type="EMBL" id="HBIM01025230">
    <property type="protein sequence ID" value="CAE0422164.1"/>
    <property type="molecule type" value="Transcribed_RNA"/>
</dbReference>
<reference evidence="3" key="1">
    <citation type="submission" date="2021-01" db="EMBL/GenBank/DDBJ databases">
        <authorList>
            <person name="Corre E."/>
            <person name="Pelletier E."/>
            <person name="Niang G."/>
            <person name="Scheremetjew M."/>
            <person name="Finn R."/>
            <person name="Kale V."/>
            <person name="Holt S."/>
            <person name="Cochrane G."/>
            <person name="Meng A."/>
            <person name="Brown T."/>
            <person name="Cohen L."/>
        </authorList>
    </citation>
    <scope>NUCLEOTIDE SEQUENCE</scope>
    <source>
        <strain evidence="3">CCMP127</strain>
    </source>
</reference>
<evidence type="ECO:0000313" key="3">
    <source>
        <dbReference type="EMBL" id="CAE0422164.1"/>
    </source>
</evidence>
<name>A0A6S8PUP2_9STRA</name>
<accession>A0A6S8PUP2</accession>
<gene>
    <name evidence="2" type="ORF">ACOF00016_LOCUS18744</name>
    <name evidence="3" type="ORF">ACOF00016_LOCUS18745</name>
</gene>
<keyword evidence="1" id="KW-1133">Transmembrane helix</keyword>